<dbReference type="EMBL" id="KZ454991">
    <property type="protein sequence ID" value="PKI83699.1"/>
    <property type="molecule type" value="Genomic_DNA"/>
</dbReference>
<dbReference type="OrthoDB" id="5576752at2759"/>
<reference evidence="2 3" key="1">
    <citation type="submission" date="2017-10" db="EMBL/GenBank/DDBJ databases">
        <title>A novel species of cold-tolerant Malassezia isolated from bats.</title>
        <authorList>
            <person name="Lorch J.M."/>
            <person name="Palmer J.M."/>
            <person name="Vanderwolf K.J."/>
            <person name="Schmidt K.Z."/>
            <person name="Verant M.L."/>
            <person name="Weller T.J."/>
            <person name="Blehert D.S."/>
        </authorList>
    </citation>
    <scope>NUCLEOTIDE SEQUENCE [LARGE SCALE GENOMIC DNA]</scope>
    <source>
        <strain evidence="2 3">NWHC:44797-103</strain>
    </source>
</reference>
<keyword evidence="3" id="KW-1185">Reference proteome</keyword>
<feature type="compositionally biased region" description="Basic and acidic residues" evidence="1">
    <location>
        <begin position="8"/>
        <end position="22"/>
    </location>
</feature>
<evidence type="ECO:0000256" key="1">
    <source>
        <dbReference type="SAM" id="MobiDB-lite"/>
    </source>
</evidence>
<dbReference type="AlphaFoldDB" id="A0A2N1JAX4"/>
<name>A0A2N1JAX4_9BASI</name>
<proteinExistence type="predicted"/>
<sequence length="50" mass="5930">MYESLSPELKKQVNEKRRAEKDIERSQTLLQEQAMLAARQEVAQTPNWKK</sequence>
<organism evidence="2 3">
    <name type="scientific">Malassezia vespertilionis</name>
    <dbReference type="NCBI Taxonomy" id="2020962"/>
    <lineage>
        <taxon>Eukaryota</taxon>
        <taxon>Fungi</taxon>
        <taxon>Dikarya</taxon>
        <taxon>Basidiomycota</taxon>
        <taxon>Ustilaginomycotina</taxon>
        <taxon>Malasseziomycetes</taxon>
        <taxon>Malasseziales</taxon>
        <taxon>Malasseziaceae</taxon>
        <taxon>Malassezia</taxon>
    </lineage>
</organism>
<evidence type="ECO:0000313" key="3">
    <source>
        <dbReference type="Proteomes" id="UP000232875"/>
    </source>
</evidence>
<gene>
    <name evidence="2" type="ORF">MVES_002484</name>
</gene>
<accession>A0A2N1JAX4</accession>
<feature type="region of interest" description="Disordered" evidence="1">
    <location>
        <begin position="1"/>
        <end position="22"/>
    </location>
</feature>
<dbReference type="Proteomes" id="UP000232875">
    <property type="component" value="Unassembled WGS sequence"/>
</dbReference>
<protein>
    <submittedName>
        <fullName evidence="2">Uncharacterized protein</fullName>
    </submittedName>
</protein>
<evidence type="ECO:0000313" key="2">
    <source>
        <dbReference type="EMBL" id="PKI83699.1"/>
    </source>
</evidence>